<name>A0A0F9IVJ1_9ZZZZ</name>
<feature type="transmembrane region" description="Helical" evidence="1">
    <location>
        <begin position="34"/>
        <end position="52"/>
    </location>
</feature>
<protein>
    <submittedName>
        <fullName evidence="2">Uncharacterized protein</fullName>
    </submittedName>
</protein>
<organism evidence="2">
    <name type="scientific">marine sediment metagenome</name>
    <dbReference type="NCBI Taxonomy" id="412755"/>
    <lineage>
        <taxon>unclassified sequences</taxon>
        <taxon>metagenomes</taxon>
        <taxon>ecological metagenomes</taxon>
    </lineage>
</organism>
<dbReference type="EMBL" id="LAZR01011504">
    <property type="protein sequence ID" value="KKM61328.1"/>
    <property type="molecule type" value="Genomic_DNA"/>
</dbReference>
<keyword evidence="1" id="KW-1133">Transmembrane helix</keyword>
<feature type="transmembrane region" description="Helical" evidence="1">
    <location>
        <begin position="9"/>
        <end position="28"/>
    </location>
</feature>
<proteinExistence type="predicted"/>
<reference evidence="2" key="1">
    <citation type="journal article" date="2015" name="Nature">
        <title>Complex archaea that bridge the gap between prokaryotes and eukaryotes.</title>
        <authorList>
            <person name="Spang A."/>
            <person name="Saw J.H."/>
            <person name="Jorgensen S.L."/>
            <person name="Zaremba-Niedzwiedzka K."/>
            <person name="Martijn J."/>
            <person name="Lind A.E."/>
            <person name="van Eijk R."/>
            <person name="Schleper C."/>
            <person name="Guy L."/>
            <person name="Ettema T.J."/>
        </authorList>
    </citation>
    <scope>NUCLEOTIDE SEQUENCE</scope>
</reference>
<comment type="caution">
    <text evidence="2">The sequence shown here is derived from an EMBL/GenBank/DDBJ whole genome shotgun (WGS) entry which is preliminary data.</text>
</comment>
<dbReference type="AlphaFoldDB" id="A0A0F9IVJ1"/>
<sequence>MKSTSTSRILAWAWFFGAIGNMIFSIYHKELSAFLGWFSTILALIIILGWEYNDYYAIKETKLKGEDNE</sequence>
<keyword evidence="1" id="KW-0812">Transmembrane</keyword>
<accession>A0A0F9IVJ1</accession>
<evidence type="ECO:0000256" key="1">
    <source>
        <dbReference type="SAM" id="Phobius"/>
    </source>
</evidence>
<keyword evidence="1" id="KW-0472">Membrane</keyword>
<gene>
    <name evidence="2" type="ORF">LCGC14_1532780</name>
</gene>
<evidence type="ECO:0000313" key="2">
    <source>
        <dbReference type="EMBL" id="KKM61328.1"/>
    </source>
</evidence>